<dbReference type="Pfam" id="PF03992">
    <property type="entry name" value="ABM"/>
    <property type="match status" value="1"/>
</dbReference>
<dbReference type="Gene3D" id="3.30.70.100">
    <property type="match status" value="1"/>
</dbReference>
<proteinExistence type="predicted"/>
<dbReference type="RefSeq" id="WP_038559607.1">
    <property type="nucleotide sequence ID" value="NZ_CP008876.1"/>
</dbReference>
<dbReference type="GO" id="GO:0004497">
    <property type="term" value="F:monooxygenase activity"/>
    <property type="evidence" value="ECO:0007669"/>
    <property type="project" value="UniProtKB-KW"/>
</dbReference>
<dbReference type="PANTHER" id="PTHR33336:SF3">
    <property type="entry name" value="ABM DOMAIN-CONTAINING PROTEIN"/>
    <property type="match status" value="1"/>
</dbReference>
<protein>
    <submittedName>
        <fullName evidence="2">Monooxygenase</fullName>
    </submittedName>
</protein>
<evidence type="ECO:0000259" key="1">
    <source>
        <dbReference type="PROSITE" id="PS51725"/>
    </source>
</evidence>
<dbReference type="GeneID" id="34221487"/>
<dbReference type="InterPro" id="IPR050744">
    <property type="entry name" value="AI-2_Isomerase_LsrG"/>
</dbReference>
<dbReference type="InterPro" id="IPR011008">
    <property type="entry name" value="Dimeric_a/b-barrel"/>
</dbReference>
<dbReference type="PROSITE" id="PS51725">
    <property type="entry name" value="ABM"/>
    <property type="match status" value="1"/>
</dbReference>
<dbReference type="AlphaFoldDB" id="A0A075LJQ5"/>
<evidence type="ECO:0000313" key="3">
    <source>
        <dbReference type="Proteomes" id="UP000027980"/>
    </source>
</evidence>
<evidence type="ECO:0000313" key="2">
    <source>
        <dbReference type="EMBL" id="AIF66162.1"/>
    </source>
</evidence>
<dbReference type="SUPFAM" id="SSF54909">
    <property type="entry name" value="Dimeric alpha+beta barrel"/>
    <property type="match status" value="1"/>
</dbReference>
<dbReference type="PANTHER" id="PTHR33336">
    <property type="entry name" value="QUINOL MONOOXYGENASE YGIN-RELATED"/>
    <property type="match status" value="1"/>
</dbReference>
<keyword evidence="2" id="KW-0503">Monooxygenase</keyword>
<dbReference type="OrthoDB" id="287932at2"/>
<gene>
    <name evidence="2" type="ORF">GZ22_05700</name>
</gene>
<feature type="domain" description="ABM" evidence="1">
    <location>
        <begin position="2"/>
        <end position="91"/>
    </location>
</feature>
<dbReference type="KEGG" id="tap:GZ22_05700"/>
<dbReference type="EMBL" id="CP008876">
    <property type="protein sequence ID" value="AIF66162.1"/>
    <property type="molecule type" value="Genomic_DNA"/>
</dbReference>
<organism evidence="2 3">
    <name type="scientific">Terribacillus saccharophilus</name>
    <dbReference type="NCBI Taxonomy" id="361277"/>
    <lineage>
        <taxon>Bacteria</taxon>
        <taxon>Bacillati</taxon>
        <taxon>Bacillota</taxon>
        <taxon>Bacilli</taxon>
        <taxon>Bacillales</taxon>
        <taxon>Bacillaceae</taxon>
        <taxon>Terribacillus</taxon>
    </lineage>
</organism>
<reference evidence="2 3" key="1">
    <citation type="submission" date="2014-07" db="EMBL/GenBank/DDBJ databases">
        <title>Complete genome sequence of a moderately halophilic bacterium Terribacillus aidingensis MP602, isolated from Cryptomeria fortunei in Tianmu mountain in China.</title>
        <authorList>
            <person name="Wang Y."/>
            <person name="Lu P."/>
            <person name="Zhang L."/>
        </authorList>
    </citation>
    <scope>NUCLEOTIDE SEQUENCE [LARGE SCALE GENOMIC DNA]</scope>
    <source>
        <strain evidence="2 3">MP602</strain>
    </source>
</reference>
<accession>A0A075LJQ5</accession>
<dbReference type="InterPro" id="IPR007138">
    <property type="entry name" value="ABM_dom"/>
</dbReference>
<name>A0A075LJQ5_9BACI</name>
<dbReference type="Proteomes" id="UP000027980">
    <property type="component" value="Chromosome"/>
</dbReference>
<keyword evidence="2" id="KW-0560">Oxidoreductase</keyword>
<sequence>MIIIHARMTVKPEKREEFLQEIEAVMDGSRAESGNNSYDLFQDPKDANSFVMVENWKDMEAVQAHNTSSHFQKFIASAKEMLSAPLAADVYQGEKLN</sequence>
<dbReference type="HOGENOM" id="CLU_131496_11_0_9"/>